<comment type="caution">
    <text evidence="1">The sequence shown here is derived from an EMBL/GenBank/DDBJ whole genome shotgun (WGS) entry which is preliminary data.</text>
</comment>
<dbReference type="EMBL" id="JABSTU010004815">
    <property type="protein sequence ID" value="KAH7955249.1"/>
    <property type="molecule type" value="Genomic_DNA"/>
</dbReference>
<evidence type="ECO:0000313" key="1">
    <source>
        <dbReference type="EMBL" id="KAH7955249.1"/>
    </source>
</evidence>
<reference evidence="1" key="2">
    <citation type="submission" date="2021-09" db="EMBL/GenBank/DDBJ databases">
        <authorList>
            <person name="Jia N."/>
            <person name="Wang J."/>
            <person name="Shi W."/>
            <person name="Du L."/>
            <person name="Sun Y."/>
            <person name="Zhan W."/>
            <person name="Jiang J."/>
            <person name="Wang Q."/>
            <person name="Zhang B."/>
            <person name="Ji P."/>
            <person name="Sakyi L.B."/>
            <person name="Cui X."/>
            <person name="Yuan T."/>
            <person name="Jiang B."/>
            <person name="Yang W."/>
            <person name="Lam T.T.-Y."/>
            <person name="Chang Q."/>
            <person name="Ding S."/>
            <person name="Wang X."/>
            <person name="Zhu J."/>
            <person name="Ruan X."/>
            <person name="Zhao L."/>
            <person name="Wei J."/>
            <person name="Que T."/>
            <person name="Du C."/>
            <person name="Cheng J."/>
            <person name="Dai P."/>
            <person name="Han X."/>
            <person name="Huang E."/>
            <person name="Gao Y."/>
            <person name="Liu J."/>
            <person name="Shao H."/>
            <person name="Ye R."/>
            <person name="Li L."/>
            <person name="Wei W."/>
            <person name="Wang X."/>
            <person name="Wang C."/>
            <person name="Huo Q."/>
            <person name="Li W."/>
            <person name="Guo W."/>
            <person name="Chen H."/>
            <person name="Chen S."/>
            <person name="Zhou L."/>
            <person name="Zhou L."/>
            <person name="Ni X."/>
            <person name="Tian J."/>
            <person name="Zhou Y."/>
            <person name="Sheng Y."/>
            <person name="Liu T."/>
            <person name="Pan Y."/>
            <person name="Xia L."/>
            <person name="Li J."/>
            <person name="Zhao F."/>
            <person name="Cao W."/>
        </authorList>
    </citation>
    <scope>NUCLEOTIDE SEQUENCE</scope>
    <source>
        <strain evidence="1">Rmic-2018</strain>
        <tissue evidence="1">Larvae</tissue>
    </source>
</reference>
<name>A0A9J6CYL1_RHIMP</name>
<organism evidence="1 2">
    <name type="scientific">Rhipicephalus microplus</name>
    <name type="common">Cattle tick</name>
    <name type="synonym">Boophilus microplus</name>
    <dbReference type="NCBI Taxonomy" id="6941"/>
    <lineage>
        <taxon>Eukaryota</taxon>
        <taxon>Metazoa</taxon>
        <taxon>Ecdysozoa</taxon>
        <taxon>Arthropoda</taxon>
        <taxon>Chelicerata</taxon>
        <taxon>Arachnida</taxon>
        <taxon>Acari</taxon>
        <taxon>Parasitiformes</taxon>
        <taxon>Ixodida</taxon>
        <taxon>Ixodoidea</taxon>
        <taxon>Ixodidae</taxon>
        <taxon>Rhipicephalinae</taxon>
        <taxon>Rhipicephalus</taxon>
        <taxon>Boophilus</taxon>
    </lineage>
</organism>
<dbReference type="AlphaFoldDB" id="A0A9J6CYL1"/>
<sequence length="171" mass="19374">MAGAAYSDNLCRFFSLTLEHVIELNMTSLPFHRDLDPMKLLPKETLKCQHPLSMSLCVLGCQFAAHHLLTACSDLRELDVRINRGRGELIVPRLRVCSPPKGRQITTKWCDVSSSHWCRQADGARRSRARPAVARRVLPGGGEGAARRRAWRDPESILRLHRRPICRNTTI</sequence>
<keyword evidence="2" id="KW-1185">Reference proteome</keyword>
<evidence type="ECO:0000313" key="2">
    <source>
        <dbReference type="Proteomes" id="UP000821866"/>
    </source>
</evidence>
<protein>
    <submittedName>
        <fullName evidence="1">Uncharacterized protein</fullName>
    </submittedName>
</protein>
<dbReference type="Proteomes" id="UP000821866">
    <property type="component" value="Unassembled WGS sequence"/>
</dbReference>
<accession>A0A9J6CYL1</accession>
<proteinExistence type="predicted"/>
<gene>
    <name evidence="1" type="ORF">HPB51_028151</name>
</gene>
<reference evidence="1" key="1">
    <citation type="journal article" date="2020" name="Cell">
        <title>Large-Scale Comparative Analyses of Tick Genomes Elucidate Their Genetic Diversity and Vector Capacities.</title>
        <authorList>
            <consortium name="Tick Genome and Microbiome Consortium (TIGMIC)"/>
            <person name="Jia N."/>
            <person name="Wang J."/>
            <person name="Shi W."/>
            <person name="Du L."/>
            <person name="Sun Y."/>
            <person name="Zhan W."/>
            <person name="Jiang J.F."/>
            <person name="Wang Q."/>
            <person name="Zhang B."/>
            <person name="Ji P."/>
            <person name="Bell-Sakyi L."/>
            <person name="Cui X.M."/>
            <person name="Yuan T.T."/>
            <person name="Jiang B.G."/>
            <person name="Yang W.F."/>
            <person name="Lam T.T."/>
            <person name="Chang Q.C."/>
            <person name="Ding S.J."/>
            <person name="Wang X.J."/>
            <person name="Zhu J.G."/>
            <person name="Ruan X.D."/>
            <person name="Zhao L."/>
            <person name="Wei J.T."/>
            <person name="Ye R.Z."/>
            <person name="Que T.C."/>
            <person name="Du C.H."/>
            <person name="Zhou Y.H."/>
            <person name="Cheng J.X."/>
            <person name="Dai P.F."/>
            <person name="Guo W.B."/>
            <person name="Han X.H."/>
            <person name="Huang E.J."/>
            <person name="Li L.F."/>
            <person name="Wei W."/>
            <person name="Gao Y.C."/>
            <person name="Liu J.Z."/>
            <person name="Shao H.Z."/>
            <person name="Wang X."/>
            <person name="Wang C.C."/>
            <person name="Yang T.C."/>
            <person name="Huo Q.B."/>
            <person name="Li W."/>
            <person name="Chen H.Y."/>
            <person name="Chen S.E."/>
            <person name="Zhou L.G."/>
            <person name="Ni X.B."/>
            <person name="Tian J.H."/>
            <person name="Sheng Y."/>
            <person name="Liu T."/>
            <person name="Pan Y.S."/>
            <person name="Xia L.Y."/>
            <person name="Li J."/>
            <person name="Zhao F."/>
            <person name="Cao W.C."/>
        </authorList>
    </citation>
    <scope>NUCLEOTIDE SEQUENCE</scope>
    <source>
        <strain evidence="1">Rmic-2018</strain>
    </source>
</reference>